<keyword evidence="4" id="KW-1185">Reference proteome</keyword>
<sequence>MAPKIFSYTLLVLAYQLDLVSAFVRPGCINTKICQPPRQVSSLSLGLVPANELLQSTSATTILSSPTSSSIVLAEESWRQYVPLAVSLLVIVDILLGSPVANSVLGVMRAPPEDDAADEKAPIAVKTKGERIDSSEVANEALEKARNALEWQEYKETTKTDTDRMEEMRRKMDNQLRAMDEKNED</sequence>
<organism evidence="3 4">
    <name type="scientific">Seminavis robusta</name>
    <dbReference type="NCBI Taxonomy" id="568900"/>
    <lineage>
        <taxon>Eukaryota</taxon>
        <taxon>Sar</taxon>
        <taxon>Stramenopiles</taxon>
        <taxon>Ochrophyta</taxon>
        <taxon>Bacillariophyta</taxon>
        <taxon>Bacillariophyceae</taxon>
        <taxon>Bacillariophycidae</taxon>
        <taxon>Naviculales</taxon>
        <taxon>Naviculaceae</taxon>
        <taxon>Seminavis</taxon>
    </lineage>
</organism>
<keyword evidence="2" id="KW-0732">Signal</keyword>
<evidence type="ECO:0000313" key="3">
    <source>
        <dbReference type="EMBL" id="CAB9517311.1"/>
    </source>
</evidence>
<dbReference type="Proteomes" id="UP001153069">
    <property type="component" value="Unassembled WGS sequence"/>
</dbReference>
<feature type="chain" id="PRO_5040187400" evidence="2">
    <location>
        <begin position="23"/>
        <end position="185"/>
    </location>
</feature>
<proteinExistence type="predicted"/>
<keyword evidence="1" id="KW-0175">Coiled coil</keyword>
<evidence type="ECO:0000256" key="2">
    <source>
        <dbReference type="SAM" id="SignalP"/>
    </source>
</evidence>
<reference evidence="3" key="1">
    <citation type="submission" date="2020-06" db="EMBL/GenBank/DDBJ databases">
        <authorList>
            <consortium name="Plant Systems Biology data submission"/>
        </authorList>
    </citation>
    <scope>NUCLEOTIDE SEQUENCE</scope>
    <source>
        <strain evidence="3">D6</strain>
    </source>
</reference>
<dbReference type="OrthoDB" id="45231at2759"/>
<accession>A0A9N8E9L9</accession>
<protein>
    <submittedName>
        <fullName evidence="3">Uncharacterized protein</fullName>
    </submittedName>
</protein>
<comment type="caution">
    <text evidence="3">The sequence shown here is derived from an EMBL/GenBank/DDBJ whole genome shotgun (WGS) entry which is preliminary data.</text>
</comment>
<dbReference type="EMBL" id="CAICTM010000846">
    <property type="protein sequence ID" value="CAB9517311.1"/>
    <property type="molecule type" value="Genomic_DNA"/>
</dbReference>
<name>A0A9N8E9L9_9STRA</name>
<gene>
    <name evidence="3" type="ORF">SEMRO_847_G210360.1</name>
</gene>
<dbReference type="AlphaFoldDB" id="A0A9N8E9L9"/>
<feature type="coiled-coil region" evidence="1">
    <location>
        <begin position="132"/>
        <end position="185"/>
    </location>
</feature>
<evidence type="ECO:0000256" key="1">
    <source>
        <dbReference type="SAM" id="Coils"/>
    </source>
</evidence>
<feature type="signal peptide" evidence="2">
    <location>
        <begin position="1"/>
        <end position="22"/>
    </location>
</feature>
<evidence type="ECO:0000313" key="4">
    <source>
        <dbReference type="Proteomes" id="UP001153069"/>
    </source>
</evidence>